<evidence type="ECO:0000256" key="3">
    <source>
        <dbReference type="ARBA" id="ARBA00022448"/>
    </source>
</evidence>
<feature type="transmembrane region" description="Helical" evidence="8">
    <location>
        <begin position="70"/>
        <end position="91"/>
    </location>
</feature>
<gene>
    <name evidence="9" type="ordered locus">Mpal_2105</name>
</gene>
<dbReference type="PANTHER" id="PTHR36838">
    <property type="entry name" value="AUXIN EFFLUX CARRIER FAMILY PROTEIN"/>
    <property type="match status" value="1"/>
</dbReference>
<dbReference type="GO" id="GO:0005886">
    <property type="term" value="C:plasma membrane"/>
    <property type="evidence" value="ECO:0007669"/>
    <property type="project" value="UniProtKB-SubCell"/>
</dbReference>
<accession>B8GDQ2</accession>
<keyword evidence="7 8" id="KW-0472">Membrane</keyword>
<evidence type="ECO:0000256" key="8">
    <source>
        <dbReference type="SAM" id="Phobius"/>
    </source>
</evidence>
<evidence type="ECO:0000256" key="4">
    <source>
        <dbReference type="ARBA" id="ARBA00022475"/>
    </source>
</evidence>
<dbReference type="HOGENOM" id="CLU_056175_1_0_2"/>
<dbReference type="GeneID" id="7271583"/>
<feature type="transmembrane region" description="Helical" evidence="8">
    <location>
        <begin position="6"/>
        <end position="25"/>
    </location>
</feature>
<dbReference type="EMBL" id="CP001338">
    <property type="protein sequence ID" value="ACL17403.1"/>
    <property type="molecule type" value="Genomic_DNA"/>
</dbReference>
<evidence type="ECO:0000313" key="10">
    <source>
        <dbReference type="Proteomes" id="UP000002457"/>
    </source>
</evidence>
<sequence>MDFFTVLDQIVILFLLLVVGYWARVSGALDRQGIQGLTSFLVRFALPAMIIESLQVPFTDQLLGQGEEVLLLALVFYLIAFVVAWPLPRLLGVTGLGSGTYQFLLAFPNVAFMGFPVISAIFGKGALFYASMYMLPFNLLIFTVGILMLKRTGGGLSDLDPKILLNPGVTAVVIGLIFFLTSFTLPGPIGGAVTLLGDLTTPLSMIVIGGVLAEMALKSIFSNWRIYVVSAMRLLVMPLLTWAILRSFITDPLMLGVPVILAAMPSAANAVLLAEEYKSDAELASQGVFISTLFCIITIPMIAELVT</sequence>
<feature type="transmembrane region" description="Helical" evidence="8">
    <location>
        <begin position="163"/>
        <end position="183"/>
    </location>
</feature>
<proteinExistence type="inferred from homology"/>
<evidence type="ECO:0000256" key="2">
    <source>
        <dbReference type="ARBA" id="ARBA00010145"/>
    </source>
</evidence>
<dbReference type="InterPro" id="IPR004776">
    <property type="entry name" value="Mem_transp_PIN-like"/>
</dbReference>
<dbReference type="InterPro" id="IPR038770">
    <property type="entry name" value="Na+/solute_symporter_sf"/>
</dbReference>
<protein>
    <submittedName>
        <fullName evidence="9">Auxin Efflux Carrier</fullName>
    </submittedName>
</protein>
<feature type="transmembrane region" description="Helical" evidence="8">
    <location>
        <begin position="103"/>
        <end position="122"/>
    </location>
</feature>
<keyword evidence="5 8" id="KW-0812">Transmembrane</keyword>
<feature type="transmembrane region" description="Helical" evidence="8">
    <location>
        <begin position="189"/>
        <end position="212"/>
    </location>
</feature>
<keyword evidence="10" id="KW-1185">Reference proteome</keyword>
<dbReference type="STRING" id="521011.Mpal_2105"/>
<feature type="transmembrane region" description="Helical" evidence="8">
    <location>
        <begin position="128"/>
        <end position="151"/>
    </location>
</feature>
<keyword evidence="6 8" id="KW-1133">Transmembrane helix</keyword>
<keyword evidence="3" id="KW-0813">Transport</keyword>
<organism evidence="9 10">
    <name type="scientific">Methanosphaerula palustris (strain ATCC BAA-1556 / DSM 19958 / E1-9c)</name>
    <dbReference type="NCBI Taxonomy" id="521011"/>
    <lineage>
        <taxon>Archaea</taxon>
        <taxon>Methanobacteriati</taxon>
        <taxon>Methanobacteriota</taxon>
        <taxon>Stenosarchaea group</taxon>
        <taxon>Methanomicrobia</taxon>
        <taxon>Methanomicrobiales</taxon>
        <taxon>Methanoregulaceae</taxon>
        <taxon>Methanosphaerula</taxon>
    </lineage>
</organism>
<dbReference type="KEGG" id="mpl:Mpal_2105"/>
<feature type="transmembrane region" description="Helical" evidence="8">
    <location>
        <begin position="283"/>
        <end position="303"/>
    </location>
</feature>
<evidence type="ECO:0000256" key="5">
    <source>
        <dbReference type="ARBA" id="ARBA00022692"/>
    </source>
</evidence>
<dbReference type="RefSeq" id="WP_012618722.1">
    <property type="nucleotide sequence ID" value="NC_011832.1"/>
</dbReference>
<dbReference type="GO" id="GO:0055085">
    <property type="term" value="P:transmembrane transport"/>
    <property type="evidence" value="ECO:0007669"/>
    <property type="project" value="InterPro"/>
</dbReference>
<name>B8GDQ2_METPE</name>
<comment type="subcellular location">
    <subcellularLocation>
        <location evidence="1">Cell membrane</location>
        <topology evidence="1">Multi-pass membrane protein</topology>
    </subcellularLocation>
</comment>
<dbReference type="Proteomes" id="UP000002457">
    <property type="component" value="Chromosome"/>
</dbReference>
<evidence type="ECO:0000256" key="1">
    <source>
        <dbReference type="ARBA" id="ARBA00004651"/>
    </source>
</evidence>
<evidence type="ECO:0000313" key="9">
    <source>
        <dbReference type="EMBL" id="ACL17403.1"/>
    </source>
</evidence>
<evidence type="ECO:0000256" key="6">
    <source>
        <dbReference type="ARBA" id="ARBA00022989"/>
    </source>
</evidence>
<comment type="similarity">
    <text evidence="2">Belongs to the auxin efflux carrier (TC 2.A.69) family.</text>
</comment>
<dbReference type="PANTHER" id="PTHR36838:SF1">
    <property type="entry name" value="SLR1864 PROTEIN"/>
    <property type="match status" value="1"/>
</dbReference>
<dbReference type="AlphaFoldDB" id="B8GDQ2"/>
<evidence type="ECO:0000256" key="7">
    <source>
        <dbReference type="ARBA" id="ARBA00023136"/>
    </source>
</evidence>
<dbReference type="eggNOG" id="arCOG04756">
    <property type="taxonomic scope" value="Archaea"/>
</dbReference>
<dbReference type="Pfam" id="PF03547">
    <property type="entry name" value="Mem_trans"/>
    <property type="match status" value="2"/>
</dbReference>
<feature type="transmembrane region" description="Helical" evidence="8">
    <location>
        <begin position="37"/>
        <end position="58"/>
    </location>
</feature>
<dbReference type="OrthoDB" id="147743at2157"/>
<reference evidence="9 10" key="1">
    <citation type="journal article" date="2015" name="Genome Announc.">
        <title>Complete Genome Sequence of Methanosphaerula palustris E1-9CT, a Hydrogenotrophic Methanogen Isolated from a Minerotrophic Fen Peatland.</title>
        <authorList>
            <person name="Cadillo-Quiroz H."/>
            <person name="Browne P."/>
            <person name="Kyrpides N."/>
            <person name="Woyke T."/>
            <person name="Goodwin L."/>
            <person name="Detter C."/>
            <person name="Yavitt J.B."/>
            <person name="Zinder S.H."/>
        </authorList>
    </citation>
    <scope>NUCLEOTIDE SEQUENCE [LARGE SCALE GENOMIC DNA]</scope>
    <source>
        <strain evidence="10">ATCC BAA-1556 / DSM 19958 / E1-9c</strain>
    </source>
</reference>
<dbReference type="Gene3D" id="1.20.1530.20">
    <property type="match status" value="1"/>
</dbReference>
<keyword evidence="4" id="KW-1003">Cell membrane</keyword>